<dbReference type="PANTHER" id="PTHR42818">
    <property type="entry name" value="SULFOPYRUVATE DECARBOXYLASE SUBUNIT ALPHA"/>
    <property type="match status" value="1"/>
</dbReference>
<evidence type="ECO:0000259" key="5">
    <source>
        <dbReference type="Pfam" id="PF02776"/>
    </source>
</evidence>
<dbReference type="EMBL" id="FZPD01000001">
    <property type="protein sequence ID" value="SNS59810.1"/>
    <property type="molecule type" value="Genomic_DNA"/>
</dbReference>
<dbReference type="Pfam" id="PF02775">
    <property type="entry name" value="TPP_enzyme_C"/>
    <property type="match status" value="1"/>
</dbReference>
<dbReference type="InterPro" id="IPR017684">
    <property type="entry name" value="Phosphono-pyrv_decarboxylase"/>
</dbReference>
<reference evidence="6 7" key="1">
    <citation type="submission" date="2017-06" db="EMBL/GenBank/DDBJ databases">
        <authorList>
            <person name="Kim H.J."/>
            <person name="Triplett B.A."/>
        </authorList>
    </citation>
    <scope>NUCLEOTIDE SEQUENCE [LARGE SCALE GENOMIC DNA]</scope>
    <source>
        <strain evidence="6 7">DSM 19307</strain>
    </source>
</reference>
<dbReference type="PANTHER" id="PTHR42818:SF1">
    <property type="entry name" value="SULFOPYRUVATE DECARBOXYLASE"/>
    <property type="match status" value="1"/>
</dbReference>
<dbReference type="AlphaFoldDB" id="A0A239FSG8"/>
<keyword evidence="7" id="KW-1185">Reference proteome</keyword>
<keyword evidence="3" id="KW-0456">Lyase</keyword>
<dbReference type="Pfam" id="PF02776">
    <property type="entry name" value="TPP_enzyme_N"/>
    <property type="match status" value="1"/>
</dbReference>
<dbReference type="Proteomes" id="UP000198393">
    <property type="component" value="Unassembled WGS sequence"/>
</dbReference>
<keyword evidence="6" id="KW-0670">Pyruvate</keyword>
<dbReference type="InterPro" id="IPR012001">
    <property type="entry name" value="Thiamin_PyroP_enz_TPP-bd_dom"/>
</dbReference>
<gene>
    <name evidence="6" type="ORF">SAMN05421640_0812</name>
</gene>
<dbReference type="InterPro" id="IPR051818">
    <property type="entry name" value="TPP_dependent_decarboxylase"/>
</dbReference>
<organism evidence="6 7">
    <name type="scientific">Ekhidna lutea</name>
    <dbReference type="NCBI Taxonomy" id="447679"/>
    <lineage>
        <taxon>Bacteria</taxon>
        <taxon>Pseudomonadati</taxon>
        <taxon>Bacteroidota</taxon>
        <taxon>Cytophagia</taxon>
        <taxon>Cytophagales</taxon>
        <taxon>Reichenbachiellaceae</taxon>
        <taxon>Ekhidna</taxon>
    </lineage>
</organism>
<dbReference type="FunFam" id="3.40.50.970:FF:000100">
    <property type="entry name" value="Putative phosphonopyruvate decarboxylase"/>
    <property type="match status" value="1"/>
</dbReference>
<dbReference type="Gene3D" id="3.40.50.970">
    <property type="match status" value="2"/>
</dbReference>
<name>A0A239FSG8_EKHLU</name>
<dbReference type="GO" id="GO:0033980">
    <property type="term" value="F:phosphonopyruvate decarboxylase activity"/>
    <property type="evidence" value="ECO:0007669"/>
    <property type="project" value="InterPro"/>
</dbReference>
<dbReference type="OrthoDB" id="4494979at2"/>
<protein>
    <submittedName>
        <fullName evidence="6">Phosphonopyruvate decarboxylase</fullName>
    </submittedName>
</protein>
<dbReference type="RefSeq" id="WP_089355556.1">
    <property type="nucleotide sequence ID" value="NZ_FZPD01000001.1"/>
</dbReference>
<accession>A0A239FSG8</accession>
<keyword evidence="2" id="KW-0786">Thiamine pyrophosphate</keyword>
<feature type="domain" description="Thiamine pyrophosphate enzyme N-terminal TPP-binding" evidence="5">
    <location>
        <begin position="7"/>
        <end position="115"/>
    </location>
</feature>
<proteinExistence type="predicted"/>
<feature type="domain" description="Thiamine pyrophosphate enzyme TPP-binding" evidence="4">
    <location>
        <begin position="228"/>
        <end position="342"/>
    </location>
</feature>
<dbReference type="GO" id="GO:0032923">
    <property type="term" value="P:organic phosphonate biosynthetic process"/>
    <property type="evidence" value="ECO:0007669"/>
    <property type="project" value="InterPro"/>
</dbReference>
<evidence type="ECO:0000313" key="7">
    <source>
        <dbReference type="Proteomes" id="UP000198393"/>
    </source>
</evidence>
<dbReference type="NCBIfam" id="TIGR03297">
    <property type="entry name" value="Ppyr-DeCO2ase"/>
    <property type="match status" value="1"/>
</dbReference>
<evidence type="ECO:0000256" key="2">
    <source>
        <dbReference type="ARBA" id="ARBA00023052"/>
    </source>
</evidence>
<evidence type="ECO:0000256" key="3">
    <source>
        <dbReference type="ARBA" id="ARBA00023239"/>
    </source>
</evidence>
<dbReference type="InterPro" id="IPR011766">
    <property type="entry name" value="TPP_enzyme_TPP-bd"/>
</dbReference>
<dbReference type="CDD" id="cd07035">
    <property type="entry name" value="TPP_PYR_POX_like"/>
    <property type="match status" value="1"/>
</dbReference>
<sequence length="372" mass="40647">MLNPEKFLKSIRAQGVEFSTGVPDSLLKDFCSVITDEGADIIAANEGGAIALAMGHHLATGKIPLVYMQNSGFGNCVNPLTSLADPDVYSIPMLLLIGWRGEPGVKDEPQHVKQGRISEELLQTMGIDYAVLSDDEKGAEEQLKVAFNTMNVTKAPFALLVKKGTFEKYKLQTKVENPYTINREEVIEWMLRKMEEEAVVVSTTGKSSREVFEIRAKYNMGHGKDFLTVGGMGHASQIALGIALSKKDRPVYCLDGDGATIMHMGSGAIIGNQSAANYKHILINNGCHESVGGQATVGFAIDFQKIAEASGYKQTWMVKEMAELPGIWEQFQNADGPVLLEIRTTEESRADLGRPTTTPVENKEAFMKNLSN</sequence>
<dbReference type="InterPro" id="IPR029061">
    <property type="entry name" value="THDP-binding"/>
</dbReference>
<keyword evidence="1" id="KW-0210">Decarboxylase</keyword>
<evidence type="ECO:0000259" key="4">
    <source>
        <dbReference type="Pfam" id="PF02775"/>
    </source>
</evidence>
<evidence type="ECO:0000256" key="1">
    <source>
        <dbReference type="ARBA" id="ARBA00022793"/>
    </source>
</evidence>
<dbReference type="CDD" id="cd03371">
    <property type="entry name" value="TPP_PpyrDC"/>
    <property type="match status" value="1"/>
</dbReference>
<dbReference type="GO" id="GO:0030976">
    <property type="term" value="F:thiamine pyrophosphate binding"/>
    <property type="evidence" value="ECO:0007669"/>
    <property type="project" value="InterPro"/>
</dbReference>
<evidence type="ECO:0000313" key="6">
    <source>
        <dbReference type="EMBL" id="SNS59810.1"/>
    </source>
</evidence>
<dbReference type="SUPFAM" id="SSF52518">
    <property type="entry name" value="Thiamin diphosphate-binding fold (THDP-binding)"/>
    <property type="match status" value="2"/>
</dbReference>